<dbReference type="Proteomes" id="UP000241848">
    <property type="component" value="Unassembled WGS sequence"/>
</dbReference>
<dbReference type="Pfam" id="PF07687">
    <property type="entry name" value="M20_dimer"/>
    <property type="match status" value="1"/>
</dbReference>
<keyword evidence="3" id="KW-0378">Hydrolase</keyword>
<dbReference type="EMBL" id="PXYV01000032">
    <property type="protein sequence ID" value="PSR21523.1"/>
    <property type="molecule type" value="Genomic_DNA"/>
</dbReference>
<proteinExistence type="inferred from homology"/>
<comment type="caution">
    <text evidence="3">The sequence shown here is derived from an EMBL/GenBank/DDBJ whole genome shotgun (WGS) entry which is preliminary data.</text>
</comment>
<dbReference type="SUPFAM" id="SSF55031">
    <property type="entry name" value="Bacterial exopeptidase dimerisation domain"/>
    <property type="match status" value="1"/>
</dbReference>
<reference evidence="3 4" key="1">
    <citation type="journal article" date="2014" name="BMC Genomics">
        <title>Comparison of environmental and isolate Sulfobacillus genomes reveals diverse carbon, sulfur, nitrogen, and hydrogen metabolisms.</title>
        <authorList>
            <person name="Justice N.B."/>
            <person name="Norman A."/>
            <person name="Brown C.T."/>
            <person name="Singh A."/>
            <person name="Thomas B.C."/>
            <person name="Banfield J.F."/>
        </authorList>
    </citation>
    <scope>NUCLEOTIDE SEQUENCE [LARGE SCALE GENOMIC DNA]</scope>
    <source>
        <strain evidence="3">AMDSBA3</strain>
    </source>
</reference>
<dbReference type="PIRSF" id="PIRSF037226">
    <property type="entry name" value="Amidohydrolase_ACY1L2_prd"/>
    <property type="match status" value="1"/>
</dbReference>
<dbReference type="GO" id="GO:0005737">
    <property type="term" value="C:cytoplasm"/>
    <property type="evidence" value="ECO:0007669"/>
    <property type="project" value="TreeGrafter"/>
</dbReference>
<protein>
    <recommendedName>
        <fullName evidence="1">Peptidase M20 domain-containing protein 2</fullName>
    </recommendedName>
</protein>
<dbReference type="AlphaFoldDB" id="A0A2T2WH10"/>
<dbReference type="Gene3D" id="3.40.630.10">
    <property type="entry name" value="Zn peptidases"/>
    <property type="match status" value="1"/>
</dbReference>
<feature type="domain" description="Peptidase M20 dimerisation" evidence="2">
    <location>
        <begin position="203"/>
        <end position="294"/>
    </location>
</feature>
<dbReference type="FunFam" id="3.30.70.360:FF:000004">
    <property type="entry name" value="Peptidase M20 domain-containing protein 2"/>
    <property type="match status" value="1"/>
</dbReference>
<gene>
    <name evidence="3" type="ORF">C7B45_10410</name>
</gene>
<name>A0A2T2WH10_9FIRM</name>
<evidence type="ECO:0000313" key="3">
    <source>
        <dbReference type="EMBL" id="PSR21523.1"/>
    </source>
</evidence>
<comment type="similarity">
    <text evidence="1">Belongs to the peptidase M20A family.</text>
</comment>
<dbReference type="SUPFAM" id="SSF53187">
    <property type="entry name" value="Zn-dependent exopeptidases"/>
    <property type="match status" value="1"/>
</dbReference>
<evidence type="ECO:0000259" key="2">
    <source>
        <dbReference type="Pfam" id="PF07687"/>
    </source>
</evidence>
<dbReference type="PANTHER" id="PTHR30575:SF0">
    <property type="entry name" value="XAA-ARG DIPEPTIDASE"/>
    <property type="match status" value="1"/>
</dbReference>
<evidence type="ECO:0000256" key="1">
    <source>
        <dbReference type="PIRNR" id="PIRNR037226"/>
    </source>
</evidence>
<dbReference type="InterPro" id="IPR017144">
    <property type="entry name" value="Xaa-Arg_dipeptidase"/>
</dbReference>
<dbReference type="GO" id="GO:0046657">
    <property type="term" value="P:folic acid catabolic process"/>
    <property type="evidence" value="ECO:0007669"/>
    <property type="project" value="TreeGrafter"/>
</dbReference>
<dbReference type="GO" id="GO:0071713">
    <property type="term" value="F:para-aminobenzoyl-glutamate hydrolase activity"/>
    <property type="evidence" value="ECO:0007669"/>
    <property type="project" value="TreeGrafter"/>
</dbReference>
<dbReference type="Gene3D" id="3.30.70.360">
    <property type="match status" value="1"/>
</dbReference>
<evidence type="ECO:0000313" key="4">
    <source>
        <dbReference type="Proteomes" id="UP000241848"/>
    </source>
</evidence>
<dbReference type="InterPro" id="IPR002933">
    <property type="entry name" value="Peptidase_M20"/>
</dbReference>
<dbReference type="CDD" id="cd05672">
    <property type="entry name" value="M20_ACY1L2-like"/>
    <property type="match status" value="1"/>
</dbReference>
<sequence length="412" mass="44998">MRRVKQRRVLILTDEPWGLLFGYEMVPKEVKVLRNAIRSWIDKSAEDLWRIAYQIHSFKEVKFQEYRSSAILADWLESHGFSVNRGLAGLDTAFVAECSVGSGGPVLAFVAEYDALPKIGHACGHNLIATMSTGAGVALARWMAESHRSGRVMVVGSPGEEGGGGKIALLESGVFKSVDIAMMLHPAALDEVNPHYLAREGLDFHFYGRAAHAASGPQFGINALDAVVTFYQLLNALRPRLLAMDRVHGIITHGGDAPNVIPEHTSARILVRSDTVERVRELLELVIQAADAAARGVGCTFEWDRFVPMYKNIINDPRLVDLAYQAFEAFGRTPVIDSQLHGSTDMGNVSYEVPALHANIGLGEGLVGHTHEFCEASNSPRGRQTMEDGAGILAMIGASYLVQYPESNRPIP</sequence>
<dbReference type="PANTHER" id="PTHR30575">
    <property type="entry name" value="PEPTIDASE M20"/>
    <property type="match status" value="1"/>
</dbReference>
<dbReference type="InterPro" id="IPR052030">
    <property type="entry name" value="Peptidase_M20/M20A_hydrolases"/>
</dbReference>
<dbReference type="GO" id="GO:0016805">
    <property type="term" value="F:dipeptidase activity"/>
    <property type="evidence" value="ECO:0007669"/>
    <property type="project" value="InterPro"/>
</dbReference>
<dbReference type="InterPro" id="IPR036264">
    <property type="entry name" value="Bact_exopeptidase_dim_dom"/>
</dbReference>
<organism evidence="3 4">
    <name type="scientific">Sulfobacillus acidophilus</name>
    <dbReference type="NCBI Taxonomy" id="53633"/>
    <lineage>
        <taxon>Bacteria</taxon>
        <taxon>Bacillati</taxon>
        <taxon>Bacillota</taxon>
        <taxon>Clostridia</taxon>
        <taxon>Eubacteriales</taxon>
        <taxon>Clostridiales Family XVII. Incertae Sedis</taxon>
        <taxon>Sulfobacillus</taxon>
    </lineage>
</organism>
<dbReference type="InterPro" id="IPR017439">
    <property type="entry name" value="Amidohydrolase"/>
</dbReference>
<accession>A0A2T2WH10</accession>
<dbReference type="NCBIfam" id="TIGR01891">
    <property type="entry name" value="amidohydrolases"/>
    <property type="match status" value="1"/>
</dbReference>
<dbReference type="Pfam" id="PF01546">
    <property type="entry name" value="Peptidase_M20"/>
    <property type="match status" value="1"/>
</dbReference>
<dbReference type="InterPro" id="IPR011650">
    <property type="entry name" value="Peptidase_M20_dimer"/>
</dbReference>